<dbReference type="CDD" id="cd00761">
    <property type="entry name" value="Glyco_tranf_GTA_type"/>
    <property type="match status" value="1"/>
</dbReference>
<dbReference type="RefSeq" id="WP_187009791.1">
    <property type="nucleotide sequence ID" value="NZ_JACRUI010000002.1"/>
</dbReference>
<keyword evidence="3" id="KW-1185">Reference proteome</keyword>
<evidence type="ECO:0000313" key="2">
    <source>
        <dbReference type="EMBL" id="MBC5841199.1"/>
    </source>
</evidence>
<sequence length="294" mass="34021">MISILIPIYNYSAVLLVKELQRQCTECNIEFEIICIDDCSSHFKDENSTISGLEKCSILFLDKNIGRSKIRNLLAASATYEWLLFLDCDTFPKNKLFITSYLKLIKQSSCMAIFGGLSYAKTRPKNDQLLRWVYGQKREVKTIDHRQRCPYQSSFLSNFLIRKSLFESLQLDETITTYGYEDRVFIDTLKNKNILIDQIDNPVYHLNLENSNLFLLKTKEALQTLLSIKKVQPSLSTKLLSTFYILQKLKLVTITGTLYNCIAVLLEKNLLSKKPSMILFDVYKIGYFCSLNTK</sequence>
<gene>
    <name evidence="2" type="ORF">H8R23_07250</name>
</gene>
<dbReference type="EMBL" id="JACRUJ010000002">
    <property type="protein sequence ID" value="MBC5841199.1"/>
    <property type="molecule type" value="Genomic_DNA"/>
</dbReference>
<dbReference type="SUPFAM" id="SSF53448">
    <property type="entry name" value="Nucleotide-diphospho-sugar transferases"/>
    <property type="match status" value="1"/>
</dbReference>
<reference evidence="2 3" key="1">
    <citation type="submission" date="2020-08" db="EMBL/GenBank/DDBJ databases">
        <title>Description of novel Flavobacterium F-380 isolate.</title>
        <authorList>
            <person name="Saticioglu I.B."/>
            <person name="Duman M."/>
            <person name="Altun S."/>
        </authorList>
    </citation>
    <scope>NUCLEOTIDE SEQUENCE [LARGE SCALE GENOMIC DNA]</scope>
    <source>
        <strain evidence="2 3">F-380</strain>
    </source>
</reference>
<accession>A0ABR7J6N6</accession>
<evidence type="ECO:0000259" key="1">
    <source>
        <dbReference type="Pfam" id="PF00535"/>
    </source>
</evidence>
<organism evidence="2 3">
    <name type="scientific">Flavobacterium kayseriense</name>
    <dbReference type="NCBI Taxonomy" id="2764714"/>
    <lineage>
        <taxon>Bacteria</taxon>
        <taxon>Pseudomonadati</taxon>
        <taxon>Bacteroidota</taxon>
        <taxon>Flavobacteriia</taxon>
        <taxon>Flavobacteriales</taxon>
        <taxon>Flavobacteriaceae</taxon>
        <taxon>Flavobacterium</taxon>
    </lineage>
</organism>
<dbReference type="InterPro" id="IPR029044">
    <property type="entry name" value="Nucleotide-diphossugar_trans"/>
</dbReference>
<proteinExistence type="predicted"/>
<dbReference type="PANTHER" id="PTHR43685">
    <property type="entry name" value="GLYCOSYLTRANSFERASE"/>
    <property type="match status" value="1"/>
</dbReference>
<dbReference type="InterPro" id="IPR001173">
    <property type="entry name" value="Glyco_trans_2-like"/>
</dbReference>
<feature type="domain" description="Glycosyltransferase 2-like" evidence="1">
    <location>
        <begin position="3"/>
        <end position="168"/>
    </location>
</feature>
<evidence type="ECO:0000313" key="3">
    <source>
        <dbReference type="Proteomes" id="UP000629963"/>
    </source>
</evidence>
<name>A0ABR7J6N6_9FLAO</name>
<comment type="caution">
    <text evidence="2">The sequence shown here is derived from an EMBL/GenBank/DDBJ whole genome shotgun (WGS) entry which is preliminary data.</text>
</comment>
<dbReference type="PANTHER" id="PTHR43685:SF2">
    <property type="entry name" value="GLYCOSYLTRANSFERASE 2-LIKE DOMAIN-CONTAINING PROTEIN"/>
    <property type="match status" value="1"/>
</dbReference>
<protein>
    <submittedName>
        <fullName evidence="2">Glycosyltransferase</fullName>
    </submittedName>
</protein>
<dbReference type="InterPro" id="IPR050834">
    <property type="entry name" value="Glycosyltransf_2"/>
</dbReference>
<dbReference type="Gene3D" id="3.90.550.10">
    <property type="entry name" value="Spore Coat Polysaccharide Biosynthesis Protein SpsA, Chain A"/>
    <property type="match status" value="1"/>
</dbReference>
<dbReference type="Proteomes" id="UP000629963">
    <property type="component" value="Unassembled WGS sequence"/>
</dbReference>
<dbReference type="Pfam" id="PF00535">
    <property type="entry name" value="Glycos_transf_2"/>
    <property type="match status" value="1"/>
</dbReference>